<dbReference type="InterPro" id="IPR001304">
    <property type="entry name" value="C-type_lectin-like"/>
</dbReference>
<dbReference type="Pfam" id="PF00059">
    <property type="entry name" value="Lectin_C"/>
    <property type="match status" value="1"/>
</dbReference>
<reference evidence="2 3" key="1">
    <citation type="submission" date="2024-05" db="EMBL/GenBank/DDBJ databases">
        <authorList>
            <person name="Wallberg A."/>
        </authorList>
    </citation>
    <scope>NUCLEOTIDE SEQUENCE [LARGE SCALE GENOMIC DNA]</scope>
</reference>
<sequence>MVDVPLKSHGKLTWQEAINRCQNISGRPFIPKDKTEFKWMEEQHTAGGFNVGSGQTMWFPATDSVLEGNLIFTDWKGLEIHGDAVIWRNNMVMEANSEEYDCVGFRTGQNAYMWDCNSNRYPMICEKN</sequence>
<gene>
    <name evidence="2" type="ORF">MNOR_LOCUS39782</name>
</gene>
<evidence type="ECO:0000313" key="2">
    <source>
        <dbReference type="EMBL" id="CAL4231029.1"/>
    </source>
</evidence>
<dbReference type="AlphaFoldDB" id="A0AAV2SP85"/>
<dbReference type="EMBL" id="CAXKWB010108886">
    <property type="protein sequence ID" value="CAL4231029.1"/>
    <property type="molecule type" value="Genomic_DNA"/>
</dbReference>
<dbReference type="Proteomes" id="UP001497623">
    <property type="component" value="Unassembled WGS sequence"/>
</dbReference>
<feature type="non-terminal residue" evidence="2">
    <location>
        <position position="128"/>
    </location>
</feature>
<name>A0AAV2SP85_MEGNR</name>
<accession>A0AAV2SP85</accession>
<feature type="domain" description="C-type lectin" evidence="1">
    <location>
        <begin position="11"/>
        <end position="127"/>
    </location>
</feature>
<dbReference type="InterPro" id="IPR016187">
    <property type="entry name" value="CTDL_fold"/>
</dbReference>
<proteinExistence type="predicted"/>
<dbReference type="CDD" id="cd00037">
    <property type="entry name" value="CLECT"/>
    <property type="match status" value="1"/>
</dbReference>
<protein>
    <recommendedName>
        <fullName evidence="1">C-type lectin domain-containing protein</fullName>
    </recommendedName>
</protein>
<evidence type="ECO:0000313" key="3">
    <source>
        <dbReference type="Proteomes" id="UP001497623"/>
    </source>
</evidence>
<comment type="caution">
    <text evidence="2">The sequence shown here is derived from an EMBL/GenBank/DDBJ whole genome shotgun (WGS) entry which is preliminary data.</text>
</comment>
<organism evidence="2 3">
    <name type="scientific">Meganyctiphanes norvegica</name>
    <name type="common">Northern krill</name>
    <name type="synonym">Thysanopoda norvegica</name>
    <dbReference type="NCBI Taxonomy" id="48144"/>
    <lineage>
        <taxon>Eukaryota</taxon>
        <taxon>Metazoa</taxon>
        <taxon>Ecdysozoa</taxon>
        <taxon>Arthropoda</taxon>
        <taxon>Crustacea</taxon>
        <taxon>Multicrustacea</taxon>
        <taxon>Malacostraca</taxon>
        <taxon>Eumalacostraca</taxon>
        <taxon>Eucarida</taxon>
        <taxon>Euphausiacea</taxon>
        <taxon>Euphausiidae</taxon>
        <taxon>Meganyctiphanes</taxon>
    </lineage>
</organism>
<dbReference type="Gene3D" id="3.10.100.10">
    <property type="entry name" value="Mannose-Binding Protein A, subunit A"/>
    <property type="match status" value="1"/>
</dbReference>
<keyword evidence="3" id="KW-1185">Reference proteome</keyword>
<evidence type="ECO:0000259" key="1">
    <source>
        <dbReference type="Pfam" id="PF00059"/>
    </source>
</evidence>
<dbReference type="SUPFAM" id="SSF56436">
    <property type="entry name" value="C-type lectin-like"/>
    <property type="match status" value="1"/>
</dbReference>
<dbReference type="InterPro" id="IPR016186">
    <property type="entry name" value="C-type_lectin-like/link_sf"/>
</dbReference>